<evidence type="ECO:0000256" key="1">
    <source>
        <dbReference type="ARBA" id="ARBA00023015"/>
    </source>
</evidence>
<sequence length="117" mass="13069">MTQHLTDREAQIAAQYSDGRNYQQIADALCLAPSTVRTHLATIYRKLEVSSKLELRDALDQRSEPILVEAPAPHLPEQPSIAVLAFENMSRDPDQDYCPMALRTTSSLRFLDLPGSS</sequence>
<dbReference type="SMART" id="SM00421">
    <property type="entry name" value="HTH_LUXR"/>
    <property type="match status" value="1"/>
</dbReference>
<evidence type="ECO:0000256" key="2">
    <source>
        <dbReference type="ARBA" id="ARBA00023125"/>
    </source>
</evidence>
<dbReference type="SUPFAM" id="SSF46894">
    <property type="entry name" value="C-terminal effector domain of the bipartite response regulators"/>
    <property type="match status" value="1"/>
</dbReference>
<dbReference type="PRINTS" id="PR00038">
    <property type="entry name" value="HTHLUXR"/>
</dbReference>
<evidence type="ECO:0000313" key="6">
    <source>
        <dbReference type="Proteomes" id="UP000244932"/>
    </source>
</evidence>
<dbReference type="EMBL" id="OMKW01000005">
    <property type="protein sequence ID" value="SPF31135.1"/>
    <property type="molecule type" value="Genomic_DNA"/>
</dbReference>
<keyword evidence="3" id="KW-0804">Transcription</keyword>
<accession>A0A2R8AGF6</accession>
<evidence type="ECO:0000313" key="5">
    <source>
        <dbReference type="EMBL" id="SPF31135.1"/>
    </source>
</evidence>
<dbReference type="AlphaFoldDB" id="A0A2R8AGF6"/>
<gene>
    <name evidence="5" type="primary">desR</name>
    <name evidence="5" type="ORF">POI8812_03486</name>
</gene>
<dbReference type="OrthoDB" id="54411at2"/>
<keyword evidence="1" id="KW-0805">Transcription regulation</keyword>
<dbReference type="Pfam" id="PF00196">
    <property type="entry name" value="GerE"/>
    <property type="match status" value="1"/>
</dbReference>
<dbReference type="RefSeq" id="WP_108783850.1">
    <property type="nucleotide sequence ID" value="NZ_OMKW01000005.1"/>
</dbReference>
<dbReference type="Proteomes" id="UP000244932">
    <property type="component" value="Unassembled WGS sequence"/>
</dbReference>
<dbReference type="InterPro" id="IPR036388">
    <property type="entry name" value="WH-like_DNA-bd_sf"/>
</dbReference>
<evidence type="ECO:0000256" key="3">
    <source>
        <dbReference type="ARBA" id="ARBA00023163"/>
    </source>
</evidence>
<keyword evidence="2" id="KW-0238">DNA-binding</keyword>
<dbReference type="PANTHER" id="PTHR44688">
    <property type="entry name" value="DNA-BINDING TRANSCRIPTIONAL ACTIVATOR DEVR_DOSR"/>
    <property type="match status" value="1"/>
</dbReference>
<dbReference type="Gene3D" id="1.10.10.10">
    <property type="entry name" value="Winged helix-like DNA-binding domain superfamily/Winged helix DNA-binding domain"/>
    <property type="match status" value="1"/>
</dbReference>
<feature type="domain" description="HTH luxR-type" evidence="4">
    <location>
        <begin position="1"/>
        <end position="63"/>
    </location>
</feature>
<protein>
    <submittedName>
        <fullName evidence="5">Transcriptional regulatory protein DesR</fullName>
    </submittedName>
</protein>
<dbReference type="InterPro" id="IPR000792">
    <property type="entry name" value="Tscrpt_reg_LuxR_C"/>
</dbReference>
<dbReference type="CDD" id="cd06170">
    <property type="entry name" value="LuxR_C_like"/>
    <property type="match status" value="1"/>
</dbReference>
<name>A0A2R8AGF6_9RHOB</name>
<dbReference type="PROSITE" id="PS50043">
    <property type="entry name" value="HTH_LUXR_2"/>
    <property type="match status" value="1"/>
</dbReference>
<dbReference type="PANTHER" id="PTHR44688:SF16">
    <property type="entry name" value="DNA-BINDING TRANSCRIPTIONAL ACTIVATOR DEVR_DOSR"/>
    <property type="match status" value="1"/>
</dbReference>
<dbReference type="GO" id="GO:0006355">
    <property type="term" value="P:regulation of DNA-templated transcription"/>
    <property type="evidence" value="ECO:0007669"/>
    <property type="project" value="InterPro"/>
</dbReference>
<dbReference type="GO" id="GO:0003677">
    <property type="term" value="F:DNA binding"/>
    <property type="evidence" value="ECO:0007669"/>
    <property type="project" value="UniProtKB-KW"/>
</dbReference>
<proteinExistence type="predicted"/>
<keyword evidence="6" id="KW-1185">Reference proteome</keyword>
<reference evidence="5 6" key="1">
    <citation type="submission" date="2018-03" db="EMBL/GenBank/DDBJ databases">
        <authorList>
            <person name="Keele B.F."/>
        </authorList>
    </citation>
    <scope>NUCLEOTIDE SEQUENCE [LARGE SCALE GENOMIC DNA]</scope>
    <source>
        <strain evidence="5 6">CeCT 8812</strain>
    </source>
</reference>
<dbReference type="InterPro" id="IPR016032">
    <property type="entry name" value="Sig_transdc_resp-reg_C-effctor"/>
</dbReference>
<organism evidence="5 6">
    <name type="scientific">Pontivivens insulae</name>
    <dbReference type="NCBI Taxonomy" id="1639689"/>
    <lineage>
        <taxon>Bacteria</taxon>
        <taxon>Pseudomonadati</taxon>
        <taxon>Pseudomonadota</taxon>
        <taxon>Alphaproteobacteria</taxon>
        <taxon>Rhodobacterales</taxon>
        <taxon>Paracoccaceae</taxon>
        <taxon>Pontivivens</taxon>
    </lineage>
</organism>
<evidence type="ECO:0000259" key="4">
    <source>
        <dbReference type="PROSITE" id="PS50043"/>
    </source>
</evidence>